<dbReference type="AlphaFoldDB" id="U2Z0N8"/>
<dbReference type="EMBL" id="BATB01000008">
    <property type="protein sequence ID" value="GAD54920.1"/>
    <property type="molecule type" value="Genomic_DNA"/>
</dbReference>
<proteinExistence type="predicted"/>
<accession>U2Z0N8</accession>
<gene>
    <name evidence="1" type="ORF">MBELCI_0972</name>
</gene>
<reference evidence="1" key="1">
    <citation type="journal article" date="2013" name="Genome Announc.">
        <title>Draft Genome Sequence of Loktanella cinnabarina LL-001T, Isolated from Deep-Sea Floor Sediment.</title>
        <authorList>
            <person name="Nishi S."/>
            <person name="Tsubouchi T."/>
            <person name="Takaki Y."/>
            <person name="Koyanagi R."/>
            <person name="Satoh N."/>
            <person name="Maruyama T."/>
            <person name="Hatada Y."/>
        </authorList>
    </citation>
    <scope>NUCLEOTIDE SEQUENCE [LARGE SCALE GENOMIC DNA]</scope>
    <source>
        <strain evidence="1">LL-001</strain>
    </source>
</reference>
<dbReference type="OrthoDB" id="9835486at2"/>
<comment type="caution">
    <text evidence="1">The sequence shown here is derived from an EMBL/GenBank/DDBJ whole genome shotgun (WGS) entry which is preliminary data.</text>
</comment>
<dbReference type="RefSeq" id="WP_021693028.1">
    <property type="nucleotide sequence ID" value="NZ_BATB01000008.1"/>
</dbReference>
<name>U2Z0N8_9RHOB</name>
<evidence type="ECO:0000313" key="1">
    <source>
        <dbReference type="EMBL" id="GAD54920.1"/>
    </source>
</evidence>
<organism evidence="1 2">
    <name type="scientific">Limimaricola cinnabarinus LL-001</name>
    <dbReference type="NCBI Taxonomy" id="1337093"/>
    <lineage>
        <taxon>Bacteria</taxon>
        <taxon>Pseudomonadati</taxon>
        <taxon>Pseudomonadota</taxon>
        <taxon>Alphaproteobacteria</taxon>
        <taxon>Rhodobacterales</taxon>
        <taxon>Paracoccaceae</taxon>
        <taxon>Limimaricola</taxon>
    </lineage>
</organism>
<sequence length="126" mass="14610">MADTCSTVMRRAWAKMRQHMQHNRFTRFLMARFLREAWAEVKAAARNVVQPLELSPVEHAIATLEGQDRLTPKDWEDLAALRRDRAQQVVQPHQPSGPTDSDWLAFWGLMFLSRRHAAAGQPIHHF</sequence>
<keyword evidence="2" id="KW-1185">Reference proteome</keyword>
<dbReference type="Proteomes" id="UP000016566">
    <property type="component" value="Unassembled WGS sequence"/>
</dbReference>
<protein>
    <submittedName>
        <fullName evidence="1">Uncharacterized protein</fullName>
    </submittedName>
</protein>
<evidence type="ECO:0000313" key="2">
    <source>
        <dbReference type="Proteomes" id="UP000016566"/>
    </source>
</evidence>